<proteinExistence type="predicted"/>
<dbReference type="GeneTree" id="ENSGT00940000170575"/>
<dbReference type="Ensembl" id="ENSCSAVT00000008170.1">
    <property type="protein sequence ID" value="ENSCSAVP00000008063.1"/>
    <property type="gene ID" value="ENSCSAVG00000004802.1"/>
</dbReference>
<reference evidence="2" key="2">
    <citation type="submission" date="2025-08" db="UniProtKB">
        <authorList>
            <consortium name="Ensembl"/>
        </authorList>
    </citation>
    <scope>IDENTIFICATION</scope>
</reference>
<dbReference type="HOGENOM" id="CLU_1528530_0_0_1"/>
<evidence type="ECO:0000313" key="3">
    <source>
        <dbReference type="Proteomes" id="UP000007875"/>
    </source>
</evidence>
<name>H2YRV3_CIOSA</name>
<dbReference type="AlphaFoldDB" id="H2YRV3"/>
<evidence type="ECO:0000313" key="2">
    <source>
        <dbReference type="Ensembl" id="ENSCSAVP00000008063.1"/>
    </source>
</evidence>
<reference evidence="2" key="3">
    <citation type="submission" date="2025-09" db="UniProtKB">
        <authorList>
            <consortium name="Ensembl"/>
        </authorList>
    </citation>
    <scope>IDENTIFICATION</scope>
</reference>
<dbReference type="Pfam" id="PF24748">
    <property type="entry name" value="Galaxin_repeat"/>
    <property type="match status" value="1"/>
</dbReference>
<sequence length="176" mass="18393">TTHCRARQVPAGGTRAFDSSSSICCDGQIFDRTLGNHCCNGSPYFPSSGTICCGNGPFGPFATPACCGGEGYDIQGGTVCCGGRVYGKYRSPSCCVDVGYDVTVHTCCGSSIHPNPFGTTQASCCGAFPYDRNTELCCQGRNVTVPANTPMNKAQCCDSNGAYNPDHQLCCLGNIF</sequence>
<feature type="domain" description="Galaxin-like repeats" evidence="1">
    <location>
        <begin position="14"/>
        <end position="140"/>
    </location>
</feature>
<evidence type="ECO:0000259" key="1">
    <source>
        <dbReference type="Pfam" id="PF24748"/>
    </source>
</evidence>
<dbReference type="Proteomes" id="UP000007875">
    <property type="component" value="Unassembled WGS sequence"/>
</dbReference>
<accession>H2YRV3</accession>
<dbReference type="OMA" id="NSKTHEC"/>
<dbReference type="PANTHER" id="PTHR34490">
    <property type="entry name" value="PROTEIN CBG12054-RELATED"/>
    <property type="match status" value="1"/>
</dbReference>
<keyword evidence="3" id="KW-1185">Reference proteome</keyword>
<dbReference type="InterPro" id="IPR056601">
    <property type="entry name" value="Galaxin_dom"/>
</dbReference>
<dbReference type="InterPro" id="IPR055284">
    <property type="entry name" value="Galaxin-like"/>
</dbReference>
<reference evidence="3" key="1">
    <citation type="submission" date="2003-08" db="EMBL/GenBank/DDBJ databases">
        <authorList>
            <person name="Birren B."/>
            <person name="Nusbaum C."/>
            <person name="Abebe A."/>
            <person name="Abouelleil A."/>
            <person name="Adekoya E."/>
            <person name="Ait-zahra M."/>
            <person name="Allen N."/>
            <person name="Allen T."/>
            <person name="An P."/>
            <person name="Anderson M."/>
            <person name="Anderson S."/>
            <person name="Arachchi H."/>
            <person name="Armbruster J."/>
            <person name="Bachantsang P."/>
            <person name="Baldwin J."/>
            <person name="Barry A."/>
            <person name="Bayul T."/>
            <person name="Blitshsteyn B."/>
            <person name="Bloom T."/>
            <person name="Blye J."/>
            <person name="Boguslavskiy L."/>
            <person name="Borowsky M."/>
            <person name="Boukhgalter B."/>
            <person name="Brunache A."/>
            <person name="Butler J."/>
            <person name="Calixte N."/>
            <person name="Calvo S."/>
            <person name="Camarata J."/>
            <person name="Campo K."/>
            <person name="Chang J."/>
            <person name="Cheshatsang Y."/>
            <person name="Citroen M."/>
            <person name="Collymore A."/>
            <person name="Considine T."/>
            <person name="Cook A."/>
            <person name="Cooke P."/>
            <person name="Corum B."/>
            <person name="Cuomo C."/>
            <person name="David R."/>
            <person name="Dawoe T."/>
            <person name="Degray S."/>
            <person name="Dodge S."/>
            <person name="Dooley K."/>
            <person name="Dorje P."/>
            <person name="Dorjee K."/>
            <person name="Dorris L."/>
            <person name="Duffey N."/>
            <person name="Dupes A."/>
            <person name="Elkins T."/>
            <person name="Engels R."/>
            <person name="Erickson J."/>
            <person name="Farina A."/>
            <person name="Faro S."/>
            <person name="Ferreira P."/>
            <person name="Fischer H."/>
            <person name="Fitzgerald M."/>
            <person name="Foley K."/>
            <person name="Gage D."/>
            <person name="Galagan J."/>
            <person name="Gearin G."/>
            <person name="Gnerre S."/>
            <person name="Gnirke A."/>
            <person name="Goyette A."/>
            <person name="Graham J."/>
            <person name="Grandbois E."/>
            <person name="Gyaltsen K."/>
            <person name="Hafez N."/>
            <person name="Hagopian D."/>
            <person name="Hagos B."/>
            <person name="Hall J."/>
            <person name="Hatcher B."/>
            <person name="Heller A."/>
            <person name="Higgins H."/>
            <person name="Honan T."/>
            <person name="Horn A."/>
            <person name="Houde N."/>
            <person name="Hughes L."/>
            <person name="Hulme W."/>
            <person name="Husby E."/>
            <person name="Iliev I."/>
            <person name="Jaffe D."/>
            <person name="Jones C."/>
            <person name="Kamal M."/>
            <person name="Kamat A."/>
            <person name="Kamvysselis M."/>
            <person name="Karlsson E."/>
            <person name="Kells C."/>
            <person name="Kieu A."/>
            <person name="Kisner P."/>
            <person name="Kodira C."/>
            <person name="Kulbokas E."/>
            <person name="Labutti K."/>
            <person name="Lama D."/>
            <person name="Landers T."/>
            <person name="Leger J."/>
            <person name="Levine S."/>
            <person name="Lewis D."/>
            <person name="Lewis T."/>
            <person name="Lindblad-toh K."/>
            <person name="Liu X."/>
            <person name="Lokyitsang T."/>
            <person name="Lokyitsang Y."/>
            <person name="Lucien O."/>
            <person name="Lui A."/>
            <person name="Ma L.J."/>
            <person name="Mabbitt R."/>
            <person name="Macdonald J."/>
            <person name="Maclean C."/>
            <person name="Major J."/>
            <person name="Manning J."/>
            <person name="Marabella R."/>
            <person name="Maru K."/>
            <person name="Matthews C."/>
            <person name="Mauceli E."/>
            <person name="Mccarthy M."/>
            <person name="Mcdonough S."/>
            <person name="Mcghee T."/>
            <person name="Meldrim J."/>
            <person name="Meneus L."/>
            <person name="Mesirov J."/>
            <person name="Mihalev A."/>
            <person name="Mihova T."/>
            <person name="Mikkelsen T."/>
            <person name="Mlenga V."/>
            <person name="Moru K."/>
            <person name="Mozes J."/>
            <person name="Mulrain L."/>
            <person name="Munson G."/>
            <person name="Naylor J."/>
            <person name="Newes C."/>
            <person name="Nguyen C."/>
            <person name="Nguyen N."/>
            <person name="Nguyen T."/>
            <person name="Nicol R."/>
            <person name="Nielsen C."/>
            <person name="Nizzari M."/>
            <person name="Norbu C."/>
            <person name="Norbu N."/>
            <person name="O'donnell P."/>
            <person name="Okoawo O."/>
            <person name="O'leary S."/>
            <person name="Omotosho B."/>
            <person name="O'neill K."/>
            <person name="Osman S."/>
            <person name="Parker S."/>
            <person name="Perrin D."/>
            <person name="Phunkhang P."/>
            <person name="Piqani B."/>
            <person name="Purcell S."/>
            <person name="Rachupka T."/>
            <person name="Ramasamy U."/>
            <person name="Rameau R."/>
            <person name="Ray V."/>
            <person name="Raymond C."/>
            <person name="Retta R."/>
            <person name="Richardson S."/>
            <person name="Rise C."/>
            <person name="Rodriguez J."/>
            <person name="Rogers J."/>
            <person name="Rogov P."/>
            <person name="Rutman M."/>
            <person name="Schupbach R."/>
            <person name="Seaman C."/>
            <person name="Settipalli S."/>
            <person name="Sharpe T."/>
            <person name="Sheridan J."/>
            <person name="Sherpa N."/>
            <person name="Shi J."/>
            <person name="Smirnov S."/>
            <person name="Smith C."/>
            <person name="Sougnez C."/>
            <person name="Spencer B."/>
            <person name="Stalker J."/>
            <person name="Stange-thomann N."/>
            <person name="Stavropoulos S."/>
            <person name="Stetson K."/>
            <person name="Stone C."/>
            <person name="Stone S."/>
            <person name="Stubbs M."/>
            <person name="Talamas J."/>
            <person name="Tchuinga P."/>
            <person name="Tenzing P."/>
            <person name="Tesfaye S."/>
            <person name="Theodore J."/>
            <person name="Thoulutsang Y."/>
            <person name="Topham K."/>
            <person name="Towey S."/>
            <person name="Tsamla T."/>
            <person name="Tsomo N."/>
            <person name="Vallee D."/>
            <person name="Vassiliev H."/>
            <person name="Venkataraman V."/>
            <person name="Vinson J."/>
            <person name="Vo A."/>
            <person name="Wade C."/>
            <person name="Wang S."/>
            <person name="Wangchuk T."/>
            <person name="Wangdi T."/>
            <person name="Whittaker C."/>
            <person name="Wilkinson J."/>
            <person name="Wu Y."/>
            <person name="Wyman D."/>
            <person name="Yadav S."/>
            <person name="Yang S."/>
            <person name="Yang X."/>
            <person name="Yeager S."/>
            <person name="Yee E."/>
            <person name="Young G."/>
            <person name="Zainoun J."/>
            <person name="Zembeck L."/>
            <person name="Zimmer A."/>
            <person name="Zody M."/>
            <person name="Lander E."/>
        </authorList>
    </citation>
    <scope>NUCLEOTIDE SEQUENCE [LARGE SCALE GENOMIC DNA]</scope>
</reference>
<protein>
    <recommendedName>
        <fullName evidence="1">Galaxin-like repeats domain-containing protein</fullName>
    </recommendedName>
</protein>
<organism evidence="2 3">
    <name type="scientific">Ciona savignyi</name>
    <name type="common">Pacific transparent sea squirt</name>
    <dbReference type="NCBI Taxonomy" id="51511"/>
    <lineage>
        <taxon>Eukaryota</taxon>
        <taxon>Metazoa</taxon>
        <taxon>Chordata</taxon>
        <taxon>Tunicata</taxon>
        <taxon>Ascidiacea</taxon>
        <taxon>Phlebobranchia</taxon>
        <taxon>Cionidae</taxon>
        <taxon>Ciona</taxon>
    </lineage>
</organism>